<dbReference type="EC" id="3.1.3.-" evidence="1"/>
<evidence type="ECO:0000313" key="1">
    <source>
        <dbReference type="EMBL" id="MFD0761418.1"/>
    </source>
</evidence>
<dbReference type="InterPro" id="IPR006379">
    <property type="entry name" value="HAD-SF_hydro_IIB"/>
</dbReference>
<dbReference type="NCBIfam" id="TIGR00099">
    <property type="entry name" value="Cof-subfamily"/>
    <property type="match status" value="1"/>
</dbReference>
<keyword evidence="2" id="KW-1185">Reference proteome</keyword>
<dbReference type="RefSeq" id="WP_386781587.1">
    <property type="nucleotide sequence ID" value="NZ_JBHTIC010000006.1"/>
</dbReference>
<dbReference type="PANTHER" id="PTHR10000:SF8">
    <property type="entry name" value="HAD SUPERFAMILY HYDROLASE-LIKE, TYPE 3"/>
    <property type="match status" value="1"/>
</dbReference>
<dbReference type="SFLD" id="SFLDG01140">
    <property type="entry name" value="C2.B:_Phosphomannomutase_and_P"/>
    <property type="match status" value="1"/>
</dbReference>
<dbReference type="InterPro" id="IPR036412">
    <property type="entry name" value="HAD-like_sf"/>
</dbReference>
<dbReference type="InterPro" id="IPR000150">
    <property type="entry name" value="Cof"/>
</dbReference>
<dbReference type="Gene3D" id="3.30.1240.10">
    <property type="match status" value="1"/>
</dbReference>
<dbReference type="SUPFAM" id="SSF56784">
    <property type="entry name" value="HAD-like"/>
    <property type="match status" value="1"/>
</dbReference>
<dbReference type="Pfam" id="PF08282">
    <property type="entry name" value="Hydrolase_3"/>
    <property type="match status" value="1"/>
</dbReference>
<reference evidence="2" key="1">
    <citation type="journal article" date="2019" name="Int. J. Syst. Evol. Microbiol.">
        <title>The Global Catalogue of Microorganisms (GCM) 10K type strain sequencing project: providing services to taxonomists for standard genome sequencing and annotation.</title>
        <authorList>
            <consortium name="The Broad Institute Genomics Platform"/>
            <consortium name="The Broad Institute Genome Sequencing Center for Infectious Disease"/>
            <person name="Wu L."/>
            <person name="Ma J."/>
        </authorList>
    </citation>
    <scope>NUCLEOTIDE SEQUENCE [LARGE SCALE GENOMIC DNA]</scope>
    <source>
        <strain evidence="2">CCUG 60022</strain>
    </source>
</reference>
<dbReference type="SFLD" id="SFLDS00003">
    <property type="entry name" value="Haloacid_Dehalogenase"/>
    <property type="match status" value="1"/>
</dbReference>
<comment type="caution">
    <text evidence="1">The sequence shown here is derived from an EMBL/GenBank/DDBJ whole genome shotgun (WGS) entry which is preliminary data.</text>
</comment>
<dbReference type="EC" id="3.-.-.-" evidence="1"/>
<dbReference type="PANTHER" id="PTHR10000">
    <property type="entry name" value="PHOSPHOSERINE PHOSPHATASE"/>
    <property type="match status" value="1"/>
</dbReference>
<dbReference type="CDD" id="cd07516">
    <property type="entry name" value="HAD_Pase"/>
    <property type="match status" value="1"/>
</dbReference>
<dbReference type="PROSITE" id="PS01228">
    <property type="entry name" value="COF_1"/>
    <property type="match status" value="1"/>
</dbReference>
<dbReference type="InterPro" id="IPR023214">
    <property type="entry name" value="HAD_sf"/>
</dbReference>
<dbReference type="Gene3D" id="3.40.50.1000">
    <property type="entry name" value="HAD superfamily/HAD-like"/>
    <property type="match status" value="1"/>
</dbReference>
<proteinExistence type="predicted"/>
<name>A0ABW2Z679_9FLAO</name>
<sequence>MNYKLICTDIDGTLLNKDRELSTATIQQVKRISPIPFVLISSRMPNAMRHLQEELENKNTPLIAYNGALIIANETVLHSTFINNSTLEFIINKCAKTNIHLSLYYKDEWYVPANDYWAKREANNTKVIPTIKSNIEVLSQWKNEGKGAHKIMCMGEELEIDALYKTLEQHCADEIILYRSKPTYIEISHKSISKKTAIEFLINTYYLEIAMCDIVAFGDNYNDIEMLKAVGLGIAVKNANNKVLAIANKITDTNKNDGVAKALASIFI</sequence>
<dbReference type="Proteomes" id="UP001597032">
    <property type="component" value="Unassembled WGS sequence"/>
</dbReference>
<keyword evidence="1" id="KW-0378">Hydrolase</keyword>
<protein>
    <submittedName>
        <fullName evidence="1">HAD family hydrolase</fullName>
        <ecNumber evidence="1">3.-.-.-</ecNumber>
        <ecNumber evidence="1">3.1.3.-</ecNumber>
    </submittedName>
</protein>
<dbReference type="GO" id="GO:0016787">
    <property type="term" value="F:hydrolase activity"/>
    <property type="evidence" value="ECO:0007669"/>
    <property type="project" value="UniProtKB-KW"/>
</dbReference>
<accession>A0ABW2Z679</accession>
<gene>
    <name evidence="1" type="ORF">ACFQZW_04940</name>
</gene>
<dbReference type="EMBL" id="JBHTIC010000006">
    <property type="protein sequence ID" value="MFD0761418.1"/>
    <property type="molecule type" value="Genomic_DNA"/>
</dbReference>
<organism evidence="1 2">
    <name type="scientific">Lutibacter aestuarii</name>
    <dbReference type="NCBI Taxonomy" id="861111"/>
    <lineage>
        <taxon>Bacteria</taxon>
        <taxon>Pseudomonadati</taxon>
        <taxon>Bacteroidota</taxon>
        <taxon>Flavobacteriia</taxon>
        <taxon>Flavobacteriales</taxon>
        <taxon>Flavobacteriaceae</taxon>
        <taxon>Lutibacter</taxon>
    </lineage>
</organism>
<dbReference type="NCBIfam" id="TIGR01484">
    <property type="entry name" value="HAD-SF-IIB"/>
    <property type="match status" value="1"/>
</dbReference>
<evidence type="ECO:0000313" key="2">
    <source>
        <dbReference type="Proteomes" id="UP001597032"/>
    </source>
</evidence>